<evidence type="ECO:0000313" key="4">
    <source>
        <dbReference type="Proteomes" id="UP000250235"/>
    </source>
</evidence>
<evidence type="ECO:0000256" key="1">
    <source>
        <dbReference type="SAM" id="Coils"/>
    </source>
</evidence>
<keyword evidence="1" id="KW-0175">Coiled coil</keyword>
<feature type="region of interest" description="Disordered" evidence="2">
    <location>
        <begin position="400"/>
        <end position="428"/>
    </location>
</feature>
<dbReference type="Proteomes" id="UP000250235">
    <property type="component" value="Unassembled WGS sequence"/>
</dbReference>
<reference evidence="3 4" key="1">
    <citation type="journal article" date="2015" name="Proc. Natl. Acad. Sci. U.S.A.">
        <title>The resurrection genome of Boea hygrometrica: A blueprint for survival of dehydration.</title>
        <authorList>
            <person name="Xiao L."/>
            <person name="Yang G."/>
            <person name="Zhang L."/>
            <person name="Yang X."/>
            <person name="Zhao S."/>
            <person name="Ji Z."/>
            <person name="Zhou Q."/>
            <person name="Hu M."/>
            <person name="Wang Y."/>
            <person name="Chen M."/>
            <person name="Xu Y."/>
            <person name="Jin H."/>
            <person name="Xiao X."/>
            <person name="Hu G."/>
            <person name="Bao F."/>
            <person name="Hu Y."/>
            <person name="Wan P."/>
            <person name="Li L."/>
            <person name="Deng X."/>
            <person name="Kuang T."/>
            <person name="Xiang C."/>
            <person name="Zhu J.K."/>
            <person name="Oliver M.J."/>
            <person name="He Y."/>
        </authorList>
    </citation>
    <scope>NUCLEOTIDE SEQUENCE [LARGE SCALE GENOMIC DNA]</scope>
    <source>
        <strain evidence="4">cv. XS01</strain>
    </source>
</reference>
<feature type="compositionally biased region" description="Basic and acidic residues" evidence="2">
    <location>
        <begin position="400"/>
        <end position="418"/>
    </location>
</feature>
<feature type="compositionally biased region" description="Basic residues" evidence="2">
    <location>
        <begin position="419"/>
        <end position="428"/>
    </location>
</feature>
<protein>
    <submittedName>
        <fullName evidence="3">Protein transport protein sec31-like</fullName>
    </submittedName>
</protein>
<gene>
    <name evidence="3" type="ORF">F511_16295</name>
</gene>
<sequence length="428" mass="48102">MASALISNSHHVDFDSVFGMDDATITQMYELLIATGLKDFLGCPAVYYEAALIEFFENGSIREDRMVVSTIRGINVEISEGMFATAFGLPTEGVNYMSDVPKDMVFDARSLFYESEEQPWTATASKIIDLLSVAHSKSLEDLIAQQKEQGIPIEQPCTSTSLDTSKVDTQSIQEFESASSDGSTVYRHCCSCSYHLSTRIFYCLPDITEAIHQLRTSLDQISNQDNGAALKDVILLHLHDIEKKFTTRFDAQDRWFGTLCKDSNDQRNLLSLEIKSSQRQINTQIAAATLDQIDMQSEVKELNAKVDAMATNLEILRRNAEATKEAISHQLLEFQEKIAADILSLSIQIGELVDHIRGGDAKKGEIWSSSHRPLPAPVNQGESISGHGRVISVEEAAEMVREADRQADRREREREREKRLRRLRRRGH</sequence>
<evidence type="ECO:0000256" key="2">
    <source>
        <dbReference type="SAM" id="MobiDB-lite"/>
    </source>
</evidence>
<feature type="coiled-coil region" evidence="1">
    <location>
        <begin position="299"/>
        <end position="337"/>
    </location>
</feature>
<dbReference type="AlphaFoldDB" id="A0A2Z7AFE6"/>
<evidence type="ECO:0000313" key="3">
    <source>
        <dbReference type="EMBL" id="KZV20497.1"/>
    </source>
</evidence>
<keyword evidence="4" id="KW-1185">Reference proteome</keyword>
<dbReference type="OrthoDB" id="2011474at2759"/>
<name>A0A2Z7AFE6_9LAMI</name>
<organism evidence="3 4">
    <name type="scientific">Dorcoceras hygrometricum</name>
    <dbReference type="NCBI Taxonomy" id="472368"/>
    <lineage>
        <taxon>Eukaryota</taxon>
        <taxon>Viridiplantae</taxon>
        <taxon>Streptophyta</taxon>
        <taxon>Embryophyta</taxon>
        <taxon>Tracheophyta</taxon>
        <taxon>Spermatophyta</taxon>
        <taxon>Magnoliopsida</taxon>
        <taxon>eudicotyledons</taxon>
        <taxon>Gunneridae</taxon>
        <taxon>Pentapetalae</taxon>
        <taxon>asterids</taxon>
        <taxon>lamiids</taxon>
        <taxon>Lamiales</taxon>
        <taxon>Gesneriaceae</taxon>
        <taxon>Didymocarpoideae</taxon>
        <taxon>Trichosporeae</taxon>
        <taxon>Loxocarpinae</taxon>
        <taxon>Dorcoceras</taxon>
    </lineage>
</organism>
<accession>A0A2Z7AFE6</accession>
<proteinExistence type="predicted"/>
<dbReference type="EMBL" id="KV015634">
    <property type="protein sequence ID" value="KZV20497.1"/>
    <property type="molecule type" value="Genomic_DNA"/>
</dbReference>